<keyword evidence="3" id="KW-1185">Reference proteome</keyword>
<comment type="caution">
    <text evidence="2">The sequence shown here is derived from an EMBL/GenBank/DDBJ whole genome shotgun (WGS) entry which is preliminary data.</text>
</comment>
<dbReference type="eggNOG" id="COG4783">
    <property type="taxonomic scope" value="Bacteria"/>
</dbReference>
<gene>
    <name evidence="2" type="ORF">NB231_11589</name>
</gene>
<proteinExistence type="predicted"/>
<dbReference type="Proteomes" id="UP000003374">
    <property type="component" value="Unassembled WGS sequence"/>
</dbReference>
<feature type="repeat" description="TPR" evidence="1">
    <location>
        <begin position="51"/>
        <end position="84"/>
    </location>
</feature>
<dbReference type="PROSITE" id="PS50293">
    <property type="entry name" value="TPR_REGION"/>
    <property type="match status" value="1"/>
</dbReference>
<dbReference type="InterPro" id="IPR011990">
    <property type="entry name" value="TPR-like_helical_dom_sf"/>
</dbReference>
<dbReference type="SUPFAM" id="SSF48452">
    <property type="entry name" value="TPR-like"/>
    <property type="match status" value="1"/>
</dbReference>
<accession>A4BP75</accession>
<dbReference type="EMBL" id="AAOF01000003">
    <property type="protein sequence ID" value="EAR22376.1"/>
    <property type="molecule type" value="Genomic_DNA"/>
</dbReference>
<feature type="repeat" description="TPR" evidence="1">
    <location>
        <begin position="17"/>
        <end position="50"/>
    </location>
</feature>
<dbReference type="Gene3D" id="1.25.40.10">
    <property type="entry name" value="Tetratricopeptide repeat domain"/>
    <property type="match status" value="1"/>
</dbReference>
<keyword evidence="1" id="KW-0802">TPR repeat</keyword>
<dbReference type="OrthoDB" id="8421013at2"/>
<name>A4BP75_9GAMM</name>
<dbReference type="STRING" id="314278.NB231_11589"/>
<evidence type="ECO:0000256" key="1">
    <source>
        <dbReference type="PROSITE-ProRule" id="PRU00339"/>
    </source>
</evidence>
<evidence type="ECO:0000313" key="3">
    <source>
        <dbReference type="Proteomes" id="UP000003374"/>
    </source>
</evidence>
<dbReference type="PROSITE" id="PS50005">
    <property type="entry name" value="TPR"/>
    <property type="match status" value="2"/>
</dbReference>
<protein>
    <submittedName>
        <fullName evidence="2">Uncharacterized protein</fullName>
    </submittedName>
</protein>
<organism evidence="2 3">
    <name type="scientific">Nitrococcus mobilis Nb-231</name>
    <dbReference type="NCBI Taxonomy" id="314278"/>
    <lineage>
        <taxon>Bacteria</taxon>
        <taxon>Pseudomonadati</taxon>
        <taxon>Pseudomonadota</taxon>
        <taxon>Gammaproteobacteria</taxon>
        <taxon>Chromatiales</taxon>
        <taxon>Ectothiorhodospiraceae</taxon>
        <taxon>Nitrococcus</taxon>
    </lineage>
</organism>
<dbReference type="InterPro" id="IPR019734">
    <property type="entry name" value="TPR_rpt"/>
</dbReference>
<dbReference type="RefSeq" id="WP_005002683.1">
    <property type="nucleotide sequence ID" value="NZ_CH672427.1"/>
</dbReference>
<dbReference type="HOGENOM" id="CLU_146069_2_0_6"/>
<dbReference type="SMART" id="SM00028">
    <property type="entry name" value="TPR"/>
    <property type="match status" value="2"/>
</dbReference>
<sequence length="102" mass="11721">MDIDALEKMLARGQDSAMLRLTLGNAYLRRGERETALRHLREAVRLDPNYSAAWKGLGRLLAETGCPEEALETYRQGLAVAERHGDMQVVRELRVFIRRLER</sequence>
<evidence type="ECO:0000313" key="2">
    <source>
        <dbReference type="EMBL" id="EAR22376.1"/>
    </source>
</evidence>
<dbReference type="Pfam" id="PF13432">
    <property type="entry name" value="TPR_16"/>
    <property type="match status" value="1"/>
</dbReference>
<dbReference type="AlphaFoldDB" id="A4BP75"/>
<reference evidence="2 3" key="1">
    <citation type="submission" date="2006-02" db="EMBL/GenBank/DDBJ databases">
        <authorList>
            <person name="Waterbury J."/>
            <person name="Ferriera S."/>
            <person name="Johnson J."/>
            <person name="Kravitz S."/>
            <person name="Halpern A."/>
            <person name="Remington K."/>
            <person name="Beeson K."/>
            <person name="Tran B."/>
            <person name="Rogers Y.-H."/>
            <person name="Friedman R."/>
            <person name="Venter J.C."/>
        </authorList>
    </citation>
    <scope>NUCLEOTIDE SEQUENCE [LARGE SCALE GENOMIC DNA]</scope>
    <source>
        <strain evidence="2 3">Nb-231</strain>
    </source>
</reference>